<organism evidence="3 4">
    <name type="scientific">Phytohabitans kaempferiae</name>
    <dbReference type="NCBI Taxonomy" id="1620943"/>
    <lineage>
        <taxon>Bacteria</taxon>
        <taxon>Bacillati</taxon>
        <taxon>Actinomycetota</taxon>
        <taxon>Actinomycetes</taxon>
        <taxon>Micromonosporales</taxon>
        <taxon>Micromonosporaceae</taxon>
    </lineage>
</organism>
<dbReference type="Gene3D" id="3.40.50.1820">
    <property type="entry name" value="alpha/beta hydrolase"/>
    <property type="match status" value="1"/>
</dbReference>
<dbReference type="PANTHER" id="PTHR43798">
    <property type="entry name" value="MONOACYLGLYCEROL LIPASE"/>
    <property type="match status" value="1"/>
</dbReference>
<dbReference type="Proteomes" id="UP001589867">
    <property type="component" value="Unassembled WGS sequence"/>
</dbReference>
<dbReference type="InterPro" id="IPR050266">
    <property type="entry name" value="AB_hydrolase_sf"/>
</dbReference>
<gene>
    <name evidence="3" type="ORF">ACFFIA_01490</name>
</gene>
<dbReference type="Pfam" id="PF00561">
    <property type="entry name" value="Abhydrolase_1"/>
    <property type="match status" value="1"/>
</dbReference>
<dbReference type="InterPro" id="IPR000639">
    <property type="entry name" value="Epox_hydrolase-like"/>
</dbReference>
<evidence type="ECO:0000256" key="1">
    <source>
        <dbReference type="ARBA" id="ARBA00022801"/>
    </source>
</evidence>
<dbReference type="PANTHER" id="PTHR43798:SF31">
    <property type="entry name" value="AB HYDROLASE SUPERFAMILY PROTEIN YCLE"/>
    <property type="match status" value="1"/>
</dbReference>
<dbReference type="PRINTS" id="PR00412">
    <property type="entry name" value="EPOXHYDRLASE"/>
</dbReference>
<dbReference type="PRINTS" id="PR00111">
    <property type="entry name" value="ABHYDROLASE"/>
</dbReference>
<evidence type="ECO:0000313" key="3">
    <source>
        <dbReference type="EMBL" id="MFC0526335.1"/>
    </source>
</evidence>
<keyword evidence="4" id="KW-1185">Reference proteome</keyword>
<evidence type="ECO:0000259" key="2">
    <source>
        <dbReference type="Pfam" id="PF00561"/>
    </source>
</evidence>
<dbReference type="InterPro" id="IPR029058">
    <property type="entry name" value="AB_hydrolase_fold"/>
</dbReference>
<dbReference type="InterPro" id="IPR000073">
    <property type="entry name" value="AB_hydrolase_1"/>
</dbReference>
<name>A0ABV6LVA4_9ACTN</name>
<keyword evidence="1 3" id="KW-0378">Hydrolase</keyword>
<feature type="domain" description="AB hydrolase-1" evidence="2">
    <location>
        <begin position="24"/>
        <end position="139"/>
    </location>
</feature>
<accession>A0ABV6LVA4</accession>
<dbReference type="EMBL" id="JBHLUH010000004">
    <property type="protein sequence ID" value="MFC0526335.1"/>
    <property type="molecule type" value="Genomic_DNA"/>
</dbReference>
<evidence type="ECO:0000313" key="4">
    <source>
        <dbReference type="Proteomes" id="UP001589867"/>
    </source>
</evidence>
<reference evidence="3 4" key="1">
    <citation type="submission" date="2024-09" db="EMBL/GenBank/DDBJ databases">
        <authorList>
            <person name="Sun Q."/>
            <person name="Mori K."/>
        </authorList>
    </citation>
    <scope>NUCLEOTIDE SEQUENCE [LARGE SCALE GENOMIC DNA]</scope>
    <source>
        <strain evidence="3 4">TBRC 3947</strain>
    </source>
</reference>
<protein>
    <submittedName>
        <fullName evidence="3">Alpha/beta fold hydrolase</fullName>
    </submittedName>
</protein>
<dbReference type="RefSeq" id="WP_377244078.1">
    <property type="nucleotide sequence ID" value="NZ_JBHLUH010000004.1"/>
</dbReference>
<comment type="caution">
    <text evidence="3">The sequence shown here is derived from an EMBL/GenBank/DDBJ whole genome shotgun (WGS) entry which is preliminary data.</text>
</comment>
<dbReference type="SUPFAM" id="SSF53474">
    <property type="entry name" value="alpha/beta-Hydrolases"/>
    <property type="match status" value="1"/>
</dbReference>
<proteinExistence type="predicted"/>
<dbReference type="GO" id="GO:0016787">
    <property type="term" value="F:hydrolase activity"/>
    <property type="evidence" value="ECO:0007669"/>
    <property type="project" value="UniProtKB-KW"/>
</dbReference>
<sequence>MDLRVAVGDGVHLRVRRHEGAREPSFLLVHGLASNALLWDEVAAELSRAGYASYAVDLRGHGESDLPEGGFDSGTVAADLAAVAMALDLDDLVVVGQSWGGNVVVRLAAEHPALVRALALVDGGWSDLSEEFASWEECEAALRPPEVDGLRAEEMRLYLRGAHPDWSPVAIEATIANLRAAPDGTLVRRLPIPEHMKIVRDMWDDPPLRFYPALAMPVLLVPAMPRQPGRAARTRARVEAAARLLVRAMIREYRDGDHDLHAQQPQRLAADLLELA</sequence>